<keyword evidence="9" id="KW-1185">Reference proteome</keyword>
<dbReference type="SMART" id="SM00220">
    <property type="entry name" value="S_TKc"/>
    <property type="match status" value="1"/>
</dbReference>
<organism evidence="8 9">
    <name type="scientific">Chrysophaeum taylorii</name>
    <dbReference type="NCBI Taxonomy" id="2483200"/>
    <lineage>
        <taxon>Eukaryota</taxon>
        <taxon>Sar</taxon>
        <taxon>Stramenopiles</taxon>
        <taxon>Ochrophyta</taxon>
        <taxon>Pelagophyceae</taxon>
        <taxon>Pelagomonadales</taxon>
        <taxon>Pelagomonadaceae</taxon>
        <taxon>Chrysophaeum</taxon>
    </lineage>
</organism>
<evidence type="ECO:0000256" key="5">
    <source>
        <dbReference type="SAM" id="MobiDB-lite"/>
    </source>
</evidence>
<dbReference type="GO" id="GO:0005634">
    <property type="term" value="C:nucleus"/>
    <property type="evidence" value="ECO:0007669"/>
    <property type="project" value="TreeGrafter"/>
</dbReference>
<name>A0AAD7U9R7_9STRA</name>
<dbReference type="InterPro" id="IPR011009">
    <property type="entry name" value="Kinase-like_dom_sf"/>
</dbReference>
<dbReference type="Gene3D" id="3.40.50.2300">
    <property type="match status" value="1"/>
</dbReference>
<evidence type="ECO:0000313" key="8">
    <source>
        <dbReference type="EMBL" id="KAJ8600917.1"/>
    </source>
</evidence>
<sequence>MEEEEETGDESALAREAEREAYHAVCEQLKLLRRKYDLLMKEHNELLWDKNVLSAAGLNLPGVEALEESSSRVSNGELNIELVKVIGRGAFSSVYLGRWPNGEQCAVKKISKSAAKSMVDLRNIATEYEALRTLSRGPCVLALHCAFASAWNIYFIMEFFGEELYKYLQKKSLPKEFGTAVIHGVANALTFMHDLGYAHRDVKSENVLVQGNVVKLCDLGLCAKLDGNPLRKCCGSMGFFAPDMLDPRGYSGAAVDVWSLGCLGIEVVAGNDFFETFWFDKYTTFFKRRGKSSTYVEFLDWMKPTVAELHDLVEASRGVGETAADDASIRAKLKNNSQVLSVVASCLRLEPDHRPRAFEIRDMLAACQAPDKPLLTPALNDVRTLANIDASAPPPGALRVENDDEAAPSSLVARLAQNLRRSFTPTTNPGGKDEHESPGSPTTRSSKFRRRRRVAPDRLGDDDGDLIARASSDFSSPRRGKVLVVDDSSVALHWICKAIERQFNCEVHTASSAIEALSLTEHNDYDAVLTDMIMPHETNPRLVSALRQREQKKANKKRLFICALTQLAEAFDVQRNADVDVVSRKPVNKALDLDFLRDCLTPRRLTTDGCAA</sequence>
<dbReference type="GO" id="GO:0000160">
    <property type="term" value="P:phosphorelay signal transduction system"/>
    <property type="evidence" value="ECO:0007669"/>
    <property type="project" value="InterPro"/>
</dbReference>
<feature type="region of interest" description="Disordered" evidence="5">
    <location>
        <begin position="422"/>
        <end position="471"/>
    </location>
</feature>
<proteinExistence type="predicted"/>
<dbReference type="SUPFAM" id="SSF52172">
    <property type="entry name" value="CheY-like"/>
    <property type="match status" value="1"/>
</dbReference>
<dbReference type="Proteomes" id="UP001230188">
    <property type="component" value="Unassembled WGS sequence"/>
</dbReference>
<evidence type="ECO:0000256" key="1">
    <source>
        <dbReference type="ARBA" id="ARBA00022741"/>
    </source>
</evidence>
<dbReference type="EMBL" id="JAQMWT010000466">
    <property type="protein sequence ID" value="KAJ8600917.1"/>
    <property type="molecule type" value="Genomic_DNA"/>
</dbReference>
<dbReference type="PROSITE" id="PS50110">
    <property type="entry name" value="RESPONSE_REGULATORY"/>
    <property type="match status" value="1"/>
</dbReference>
<gene>
    <name evidence="8" type="ORF">CTAYLR_005069</name>
</gene>
<dbReference type="Pfam" id="PF00072">
    <property type="entry name" value="Response_reg"/>
    <property type="match status" value="1"/>
</dbReference>
<evidence type="ECO:0000259" key="7">
    <source>
        <dbReference type="PROSITE" id="PS50110"/>
    </source>
</evidence>
<evidence type="ECO:0000313" key="9">
    <source>
        <dbReference type="Proteomes" id="UP001230188"/>
    </source>
</evidence>
<protein>
    <submittedName>
        <fullName evidence="8">Uncharacterized protein</fullName>
    </submittedName>
</protein>
<feature type="modified residue" description="4-aspartylphosphate" evidence="3">
    <location>
        <position position="531"/>
    </location>
</feature>
<evidence type="ECO:0000256" key="3">
    <source>
        <dbReference type="PROSITE-ProRule" id="PRU00169"/>
    </source>
</evidence>
<dbReference type="InterPro" id="IPR011006">
    <property type="entry name" value="CheY-like_superfamily"/>
</dbReference>
<keyword evidence="2 4" id="KW-0067">ATP-binding</keyword>
<dbReference type="SMART" id="SM00448">
    <property type="entry name" value="REC"/>
    <property type="match status" value="1"/>
</dbReference>
<evidence type="ECO:0000256" key="2">
    <source>
        <dbReference type="ARBA" id="ARBA00022840"/>
    </source>
</evidence>
<feature type="domain" description="Protein kinase" evidence="6">
    <location>
        <begin position="80"/>
        <end position="375"/>
    </location>
</feature>
<dbReference type="InterPro" id="IPR017441">
    <property type="entry name" value="Protein_kinase_ATP_BS"/>
</dbReference>
<feature type="binding site" evidence="4">
    <location>
        <position position="116"/>
    </location>
    <ligand>
        <name>ATP</name>
        <dbReference type="ChEBI" id="CHEBI:30616"/>
    </ligand>
</feature>
<keyword evidence="1 4" id="KW-0547">Nucleotide-binding</keyword>
<dbReference type="PROSITE" id="PS00108">
    <property type="entry name" value="PROTEIN_KINASE_ST"/>
    <property type="match status" value="1"/>
</dbReference>
<dbReference type="CDD" id="cd00180">
    <property type="entry name" value="PKc"/>
    <property type="match status" value="1"/>
</dbReference>
<evidence type="ECO:0000259" key="6">
    <source>
        <dbReference type="PROSITE" id="PS50011"/>
    </source>
</evidence>
<dbReference type="Gene3D" id="1.10.510.10">
    <property type="entry name" value="Transferase(Phosphotransferase) domain 1"/>
    <property type="match status" value="1"/>
</dbReference>
<accession>A0AAD7U9R7</accession>
<dbReference type="Pfam" id="PF00069">
    <property type="entry name" value="Pkinase"/>
    <property type="match status" value="1"/>
</dbReference>
<dbReference type="GO" id="GO:0004672">
    <property type="term" value="F:protein kinase activity"/>
    <property type="evidence" value="ECO:0007669"/>
    <property type="project" value="InterPro"/>
</dbReference>
<dbReference type="GO" id="GO:0005524">
    <property type="term" value="F:ATP binding"/>
    <property type="evidence" value="ECO:0007669"/>
    <property type="project" value="UniProtKB-UniRule"/>
</dbReference>
<keyword evidence="3" id="KW-0597">Phosphoprotein</keyword>
<dbReference type="SUPFAM" id="SSF56112">
    <property type="entry name" value="Protein kinase-like (PK-like)"/>
    <property type="match status" value="1"/>
</dbReference>
<dbReference type="PROSITE" id="PS50011">
    <property type="entry name" value="PROTEIN_KINASE_DOM"/>
    <property type="match status" value="1"/>
</dbReference>
<dbReference type="PANTHER" id="PTHR24345">
    <property type="entry name" value="SERINE/THREONINE-PROTEIN KINASE PLK"/>
    <property type="match status" value="1"/>
</dbReference>
<comment type="caution">
    <text evidence="8">The sequence shown here is derived from an EMBL/GenBank/DDBJ whole genome shotgun (WGS) entry which is preliminary data.</text>
</comment>
<dbReference type="InterPro" id="IPR000719">
    <property type="entry name" value="Prot_kinase_dom"/>
</dbReference>
<dbReference type="InterPro" id="IPR008271">
    <property type="entry name" value="Ser/Thr_kinase_AS"/>
</dbReference>
<dbReference type="AlphaFoldDB" id="A0AAD7U9R7"/>
<reference evidence="8" key="1">
    <citation type="submission" date="2023-01" db="EMBL/GenBank/DDBJ databases">
        <title>Metagenome sequencing of chrysophaentin producing Chrysophaeum taylorii.</title>
        <authorList>
            <person name="Davison J."/>
            <person name="Bewley C."/>
        </authorList>
    </citation>
    <scope>NUCLEOTIDE SEQUENCE</scope>
    <source>
        <strain evidence="8">NIES-1699</strain>
    </source>
</reference>
<feature type="domain" description="Response regulatory" evidence="7">
    <location>
        <begin position="481"/>
        <end position="600"/>
    </location>
</feature>
<dbReference type="InterPro" id="IPR001789">
    <property type="entry name" value="Sig_transdc_resp-reg_receiver"/>
</dbReference>
<dbReference type="PROSITE" id="PS00107">
    <property type="entry name" value="PROTEIN_KINASE_ATP"/>
    <property type="match status" value="1"/>
</dbReference>
<evidence type="ECO:0000256" key="4">
    <source>
        <dbReference type="PROSITE-ProRule" id="PRU10141"/>
    </source>
</evidence>